<organism evidence="1 2">
    <name type="scientific">Ilex paraguariensis</name>
    <name type="common">yerba mate</name>
    <dbReference type="NCBI Taxonomy" id="185542"/>
    <lineage>
        <taxon>Eukaryota</taxon>
        <taxon>Viridiplantae</taxon>
        <taxon>Streptophyta</taxon>
        <taxon>Embryophyta</taxon>
        <taxon>Tracheophyta</taxon>
        <taxon>Spermatophyta</taxon>
        <taxon>Magnoliopsida</taxon>
        <taxon>eudicotyledons</taxon>
        <taxon>Gunneridae</taxon>
        <taxon>Pentapetalae</taxon>
        <taxon>asterids</taxon>
        <taxon>campanulids</taxon>
        <taxon>Aquifoliales</taxon>
        <taxon>Aquifoliaceae</taxon>
        <taxon>Ilex</taxon>
    </lineage>
</organism>
<protein>
    <submittedName>
        <fullName evidence="1">Uncharacterized protein</fullName>
    </submittedName>
</protein>
<evidence type="ECO:0000313" key="1">
    <source>
        <dbReference type="EMBL" id="CAK9180659.1"/>
    </source>
</evidence>
<accession>A0ABC8UI68</accession>
<dbReference type="Proteomes" id="UP001642360">
    <property type="component" value="Unassembled WGS sequence"/>
</dbReference>
<feature type="non-terminal residue" evidence="1">
    <location>
        <position position="60"/>
    </location>
</feature>
<sequence length="60" mass="6444">MAPASSSSLSKKEPSLFSTLGCWVDHGSNQVVHDWANQKKLFQAGKRGMEGGSEEAFAAF</sequence>
<dbReference type="EMBL" id="CAUOFW020007802">
    <property type="protein sequence ID" value="CAK9180659.1"/>
    <property type="molecule type" value="Genomic_DNA"/>
</dbReference>
<reference evidence="1 2" key="1">
    <citation type="submission" date="2024-02" db="EMBL/GenBank/DDBJ databases">
        <authorList>
            <person name="Vignale AGUSTIN F."/>
            <person name="Sosa J E."/>
            <person name="Modenutti C."/>
        </authorList>
    </citation>
    <scope>NUCLEOTIDE SEQUENCE [LARGE SCALE GENOMIC DNA]</scope>
</reference>
<proteinExistence type="predicted"/>
<evidence type="ECO:0000313" key="2">
    <source>
        <dbReference type="Proteomes" id="UP001642360"/>
    </source>
</evidence>
<comment type="caution">
    <text evidence="1">The sequence shown here is derived from an EMBL/GenBank/DDBJ whole genome shotgun (WGS) entry which is preliminary data.</text>
</comment>
<gene>
    <name evidence="1" type="ORF">ILEXP_LOCUS50679</name>
</gene>
<name>A0ABC8UI68_9AQUA</name>
<dbReference type="AlphaFoldDB" id="A0ABC8UI68"/>
<keyword evidence="2" id="KW-1185">Reference proteome</keyword>